<evidence type="ECO:0000256" key="1">
    <source>
        <dbReference type="SAM" id="MobiDB-lite"/>
    </source>
</evidence>
<keyword evidence="3" id="KW-1185">Reference proteome</keyword>
<dbReference type="InterPro" id="IPR005583">
    <property type="entry name" value="YaaA"/>
</dbReference>
<evidence type="ECO:0000313" key="3">
    <source>
        <dbReference type="Proteomes" id="UP001224775"/>
    </source>
</evidence>
<dbReference type="Proteomes" id="UP001224775">
    <property type="component" value="Unassembled WGS sequence"/>
</dbReference>
<name>A0AAD8Y3D6_9STRA</name>
<dbReference type="EMBL" id="JATAAI010000022">
    <property type="protein sequence ID" value="KAK1738035.1"/>
    <property type="molecule type" value="Genomic_DNA"/>
</dbReference>
<organism evidence="2 3">
    <name type="scientific">Skeletonema marinoi</name>
    <dbReference type="NCBI Taxonomy" id="267567"/>
    <lineage>
        <taxon>Eukaryota</taxon>
        <taxon>Sar</taxon>
        <taxon>Stramenopiles</taxon>
        <taxon>Ochrophyta</taxon>
        <taxon>Bacillariophyta</taxon>
        <taxon>Coscinodiscophyceae</taxon>
        <taxon>Thalassiosirophycidae</taxon>
        <taxon>Thalassiosirales</taxon>
        <taxon>Skeletonemataceae</taxon>
        <taxon>Skeletonema</taxon>
        <taxon>Skeletonema marinoi-dohrnii complex</taxon>
    </lineage>
</organism>
<sequence length="360" mass="39719">MAASSYYKKILSSLLLSQQATKALSFATMTTVDRGIAMVISPAKTLDLQPLHEREDIMVDHETIAGISSAKHTSRCDQDKTNEIVNIMKMKSEAELKSLLSLSPSLSKTAYQYWQDFSIMDSKKRKDDDAFAIFTFNGPAFQGISAHQCNKTTLSYMAQNLFVLDAVFGVLRSLDTLQPYRLEMGCKGVVATINAKGKKETLASYWKESVTSYLGKELLSSSKGKAPSPAILANLASDEYSSSIDVASLPPNTIYINAIFRHQGRVLAVHAKRARGLMARYLSDTNAQTLEDVSNFNLENYNCIDIDDEDNKWEVTDIVGDNVQVIKMIFDRNEAPPKAGKRTAAPSTSSKKGGKKAKKK</sequence>
<dbReference type="AlphaFoldDB" id="A0AAD8Y3D6"/>
<dbReference type="GO" id="GO:0033194">
    <property type="term" value="P:response to hydroperoxide"/>
    <property type="evidence" value="ECO:0007669"/>
    <property type="project" value="TreeGrafter"/>
</dbReference>
<dbReference type="GO" id="GO:0005829">
    <property type="term" value="C:cytosol"/>
    <property type="evidence" value="ECO:0007669"/>
    <property type="project" value="TreeGrafter"/>
</dbReference>
<accession>A0AAD8Y3D6</accession>
<evidence type="ECO:0000313" key="2">
    <source>
        <dbReference type="EMBL" id="KAK1738035.1"/>
    </source>
</evidence>
<gene>
    <name evidence="2" type="ORF">QTG54_011329</name>
</gene>
<dbReference type="PANTHER" id="PTHR30283:SF4">
    <property type="entry name" value="PEROXIDE STRESS RESISTANCE PROTEIN YAAA"/>
    <property type="match status" value="1"/>
</dbReference>
<dbReference type="Pfam" id="PF03883">
    <property type="entry name" value="H2O2_YaaD"/>
    <property type="match status" value="1"/>
</dbReference>
<feature type="region of interest" description="Disordered" evidence="1">
    <location>
        <begin position="334"/>
        <end position="360"/>
    </location>
</feature>
<dbReference type="HAMAP" id="MF_00652">
    <property type="entry name" value="UPF0246"/>
    <property type="match status" value="1"/>
</dbReference>
<protein>
    <submittedName>
        <fullName evidence="2">Peroxide stress protein YaaA-like protein</fullName>
    </submittedName>
</protein>
<comment type="caution">
    <text evidence="2">The sequence shown here is derived from an EMBL/GenBank/DDBJ whole genome shotgun (WGS) entry which is preliminary data.</text>
</comment>
<proteinExistence type="inferred from homology"/>
<dbReference type="PANTHER" id="PTHR30283">
    <property type="entry name" value="PEROXIDE STRESS RESPONSE PROTEIN YAAA"/>
    <property type="match status" value="1"/>
</dbReference>
<reference evidence="2" key="1">
    <citation type="submission" date="2023-06" db="EMBL/GenBank/DDBJ databases">
        <title>Survivors Of The Sea: Transcriptome response of Skeletonema marinoi to long-term dormancy.</title>
        <authorList>
            <person name="Pinder M.I.M."/>
            <person name="Kourtchenko O."/>
            <person name="Robertson E.K."/>
            <person name="Larsson T."/>
            <person name="Maumus F."/>
            <person name="Osuna-Cruz C.M."/>
            <person name="Vancaester E."/>
            <person name="Stenow R."/>
            <person name="Vandepoele K."/>
            <person name="Ploug H."/>
            <person name="Bruchert V."/>
            <person name="Godhe A."/>
            <person name="Topel M."/>
        </authorList>
    </citation>
    <scope>NUCLEOTIDE SEQUENCE</scope>
    <source>
        <strain evidence="2">R05AC</strain>
    </source>
</reference>